<dbReference type="Pfam" id="PF00126">
    <property type="entry name" value="HTH_1"/>
    <property type="match status" value="1"/>
</dbReference>
<dbReference type="PANTHER" id="PTHR30537:SF74">
    <property type="entry name" value="HTH-TYPE TRANSCRIPTIONAL REGULATOR TRPI"/>
    <property type="match status" value="1"/>
</dbReference>
<dbReference type="Gene3D" id="1.10.10.10">
    <property type="entry name" value="Winged helix-like DNA-binding domain superfamily/Winged helix DNA-binding domain"/>
    <property type="match status" value="1"/>
</dbReference>
<dbReference type="EMBL" id="BMYK01000010">
    <property type="protein sequence ID" value="GHC88240.1"/>
    <property type="molecule type" value="Genomic_DNA"/>
</dbReference>
<evidence type="ECO:0000313" key="8">
    <source>
        <dbReference type="Proteomes" id="UP000626210"/>
    </source>
</evidence>
<dbReference type="Proteomes" id="UP000626210">
    <property type="component" value="Unassembled WGS sequence"/>
</dbReference>
<dbReference type="PRINTS" id="PR00039">
    <property type="entry name" value="HTHLYSR"/>
</dbReference>
<accession>A0ABQ3G4X7</accession>
<dbReference type="InterPro" id="IPR005119">
    <property type="entry name" value="LysR_subst-bd"/>
</dbReference>
<gene>
    <name evidence="7" type="ORF">GCM10007320_35190</name>
</gene>
<dbReference type="Gene3D" id="3.40.190.10">
    <property type="entry name" value="Periplasmic binding protein-like II"/>
    <property type="match status" value="2"/>
</dbReference>
<sequence>MRIHSPSMSELHAFAAAVRLGNFSLAAAELCVTQSAISRAVTRLEQHYGCKLLDRNAHSLRLTAAGAELLEAVRDPLATIEGVSVRLRTGRSDEPLSLAVVPTLASVWLIPRLRQFQELHPQVRFNFVPYRKGEDFSAQTPDAAILTGLGPEEWPQCSCDYVIGREMVPICHPARLAQRRSSGAWMEPGDLAHEPLLYHTTAPGNWAQWLREVGAGDRDPNLSTAFDQVSMLIQAAIADMGVALVQRCLIREEARSGAVAIPFDVPVTLQRGYFLCTPQHRRPKPGFAAFRRWLLRVAADDIGLMANQAEPRSPRRVGEPTFGPSRQ</sequence>
<dbReference type="Pfam" id="PF03466">
    <property type="entry name" value="LysR_substrate"/>
    <property type="match status" value="1"/>
</dbReference>
<proteinExistence type="inferred from homology"/>
<evidence type="ECO:0000256" key="3">
    <source>
        <dbReference type="ARBA" id="ARBA00023125"/>
    </source>
</evidence>
<evidence type="ECO:0000256" key="2">
    <source>
        <dbReference type="ARBA" id="ARBA00023015"/>
    </source>
</evidence>
<name>A0ABQ3G4X7_9BURK</name>
<keyword evidence="4" id="KW-0804">Transcription</keyword>
<evidence type="ECO:0000256" key="5">
    <source>
        <dbReference type="SAM" id="MobiDB-lite"/>
    </source>
</evidence>
<evidence type="ECO:0000256" key="4">
    <source>
        <dbReference type="ARBA" id="ARBA00023163"/>
    </source>
</evidence>
<feature type="region of interest" description="Disordered" evidence="5">
    <location>
        <begin position="308"/>
        <end position="327"/>
    </location>
</feature>
<dbReference type="PROSITE" id="PS50931">
    <property type="entry name" value="HTH_LYSR"/>
    <property type="match status" value="1"/>
</dbReference>
<dbReference type="PANTHER" id="PTHR30537">
    <property type="entry name" value="HTH-TYPE TRANSCRIPTIONAL REGULATOR"/>
    <property type="match status" value="1"/>
</dbReference>
<dbReference type="InterPro" id="IPR036388">
    <property type="entry name" value="WH-like_DNA-bd_sf"/>
</dbReference>
<protein>
    <submittedName>
        <fullName evidence="7">LysR family transcriptional regulator</fullName>
    </submittedName>
</protein>
<comment type="caution">
    <text evidence="7">The sequence shown here is derived from an EMBL/GenBank/DDBJ whole genome shotgun (WGS) entry which is preliminary data.</text>
</comment>
<dbReference type="InterPro" id="IPR000847">
    <property type="entry name" value="LysR_HTH_N"/>
</dbReference>
<evidence type="ECO:0000313" key="7">
    <source>
        <dbReference type="EMBL" id="GHC88240.1"/>
    </source>
</evidence>
<reference evidence="8" key="1">
    <citation type="journal article" date="2019" name="Int. J. Syst. Evol. Microbiol.">
        <title>The Global Catalogue of Microorganisms (GCM) 10K type strain sequencing project: providing services to taxonomists for standard genome sequencing and annotation.</title>
        <authorList>
            <consortium name="The Broad Institute Genomics Platform"/>
            <consortium name="The Broad Institute Genome Sequencing Center for Infectious Disease"/>
            <person name="Wu L."/>
            <person name="Ma J."/>
        </authorList>
    </citation>
    <scope>NUCLEOTIDE SEQUENCE [LARGE SCALE GENOMIC DNA]</scope>
    <source>
        <strain evidence="8">KCTC 23314</strain>
    </source>
</reference>
<dbReference type="SUPFAM" id="SSF46785">
    <property type="entry name" value="Winged helix' DNA-binding domain"/>
    <property type="match status" value="1"/>
</dbReference>
<evidence type="ECO:0000256" key="1">
    <source>
        <dbReference type="ARBA" id="ARBA00009437"/>
    </source>
</evidence>
<feature type="domain" description="HTH lysR-type" evidence="6">
    <location>
        <begin position="6"/>
        <end position="63"/>
    </location>
</feature>
<dbReference type="InterPro" id="IPR036390">
    <property type="entry name" value="WH_DNA-bd_sf"/>
</dbReference>
<comment type="similarity">
    <text evidence="1">Belongs to the LysR transcriptional regulatory family.</text>
</comment>
<evidence type="ECO:0000259" key="6">
    <source>
        <dbReference type="PROSITE" id="PS50931"/>
    </source>
</evidence>
<keyword evidence="3" id="KW-0238">DNA-binding</keyword>
<dbReference type="InterPro" id="IPR058163">
    <property type="entry name" value="LysR-type_TF_proteobact-type"/>
</dbReference>
<keyword evidence="2" id="KW-0805">Transcription regulation</keyword>
<organism evidence="7 8">
    <name type="scientific">Pseudorhodoferax aquiterrae</name>
    <dbReference type="NCBI Taxonomy" id="747304"/>
    <lineage>
        <taxon>Bacteria</taxon>
        <taxon>Pseudomonadati</taxon>
        <taxon>Pseudomonadota</taxon>
        <taxon>Betaproteobacteria</taxon>
        <taxon>Burkholderiales</taxon>
        <taxon>Comamonadaceae</taxon>
    </lineage>
</organism>
<dbReference type="SUPFAM" id="SSF53850">
    <property type="entry name" value="Periplasmic binding protein-like II"/>
    <property type="match status" value="1"/>
</dbReference>
<keyword evidence="8" id="KW-1185">Reference proteome</keyword>